<dbReference type="OrthoDB" id="429813at2759"/>
<dbReference type="Gene3D" id="3.40.50.12780">
    <property type="entry name" value="N-terminal domain of ligase-like"/>
    <property type="match status" value="1"/>
</dbReference>
<dbReference type="SUPFAM" id="SSF56801">
    <property type="entry name" value="Acetyl-CoA synthetase-like"/>
    <property type="match status" value="1"/>
</dbReference>
<dbReference type="PROSITE" id="PS00455">
    <property type="entry name" value="AMP_BINDING"/>
    <property type="match status" value="1"/>
</dbReference>
<dbReference type="PANTHER" id="PTHR43439">
    <property type="entry name" value="PHENYLACETATE-COENZYME A LIGASE"/>
    <property type="match status" value="1"/>
</dbReference>
<feature type="domain" description="AMP-dependent synthetase/ligase" evidence="3">
    <location>
        <begin position="47"/>
        <end position="343"/>
    </location>
</feature>
<keyword evidence="2" id="KW-0597">Phosphoprotein</keyword>
<reference evidence="4 5" key="1">
    <citation type="submission" date="2015-08" db="EMBL/GenBank/DDBJ databases">
        <title>Emmonsia species relationships and genome sequence.</title>
        <authorList>
            <person name="Cuomo C.A."/>
            <person name="Schwartz I.S."/>
            <person name="Kenyon C."/>
            <person name="De Hoog G.S."/>
            <person name="Govender N.P."/>
            <person name="Botha A."/>
            <person name="Moreno L."/>
            <person name="De Vries M."/>
            <person name="Munoz J.F."/>
            <person name="Stielow J.B."/>
        </authorList>
    </citation>
    <scope>NUCLEOTIDE SEQUENCE [LARGE SCALE GENOMIC DNA]</scope>
    <source>
        <strain evidence="4 5">EI222</strain>
    </source>
</reference>
<keyword evidence="5" id="KW-1185">Reference proteome</keyword>
<proteinExistence type="predicted"/>
<dbReference type="Pfam" id="PF00501">
    <property type="entry name" value="AMP-binding"/>
    <property type="match status" value="1"/>
</dbReference>
<name>A0A1J9QBV7_9EURO</name>
<dbReference type="InterPro" id="IPR051414">
    <property type="entry name" value="Adenylate-forming_Reductase"/>
</dbReference>
<dbReference type="PANTHER" id="PTHR43439:SF2">
    <property type="entry name" value="ENZYME, PUTATIVE (JCVI)-RELATED"/>
    <property type="match status" value="1"/>
</dbReference>
<dbReference type="EMBL" id="LGTZ01000354">
    <property type="protein sequence ID" value="OJD25562.1"/>
    <property type="molecule type" value="Genomic_DNA"/>
</dbReference>
<evidence type="ECO:0000256" key="1">
    <source>
        <dbReference type="ARBA" id="ARBA00022450"/>
    </source>
</evidence>
<evidence type="ECO:0000313" key="4">
    <source>
        <dbReference type="EMBL" id="OJD25562.1"/>
    </source>
</evidence>
<evidence type="ECO:0000259" key="3">
    <source>
        <dbReference type="Pfam" id="PF00501"/>
    </source>
</evidence>
<gene>
    <name evidence="4" type="ORF">ACJ73_03066</name>
</gene>
<keyword evidence="1" id="KW-0596">Phosphopantetheine</keyword>
<protein>
    <recommendedName>
        <fullName evidence="3">AMP-dependent synthetase/ligase domain-containing protein</fullName>
    </recommendedName>
</protein>
<dbReference type="InterPro" id="IPR020845">
    <property type="entry name" value="AMP-binding_CS"/>
</dbReference>
<dbReference type="InterPro" id="IPR000873">
    <property type="entry name" value="AMP-dep_synth/lig_dom"/>
</dbReference>
<comment type="caution">
    <text evidence="4">The sequence shown here is derived from an EMBL/GenBank/DDBJ whole genome shotgun (WGS) entry which is preliminary data.</text>
</comment>
<dbReference type="STRING" id="1658174.A0A1J9QBV7"/>
<dbReference type="InterPro" id="IPR042099">
    <property type="entry name" value="ANL_N_sf"/>
</dbReference>
<dbReference type="Proteomes" id="UP000242791">
    <property type="component" value="Unassembled WGS sequence"/>
</dbReference>
<organism evidence="4 5">
    <name type="scientific">Blastomyces percursus</name>
    <dbReference type="NCBI Taxonomy" id="1658174"/>
    <lineage>
        <taxon>Eukaryota</taxon>
        <taxon>Fungi</taxon>
        <taxon>Dikarya</taxon>
        <taxon>Ascomycota</taxon>
        <taxon>Pezizomycotina</taxon>
        <taxon>Eurotiomycetes</taxon>
        <taxon>Eurotiomycetidae</taxon>
        <taxon>Onygenales</taxon>
        <taxon>Ajellomycetaceae</taxon>
        <taxon>Blastomyces</taxon>
    </lineage>
</organism>
<evidence type="ECO:0000313" key="5">
    <source>
        <dbReference type="Proteomes" id="UP000242791"/>
    </source>
</evidence>
<evidence type="ECO:0000256" key="2">
    <source>
        <dbReference type="ARBA" id="ARBA00022553"/>
    </source>
</evidence>
<dbReference type="VEuPathDB" id="FungiDB:ACJ73_03066"/>
<dbReference type="Pfam" id="PF23562">
    <property type="entry name" value="AMP-binding_C_3"/>
    <property type="match status" value="1"/>
</dbReference>
<dbReference type="AlphaFoldDB" id="A0A1J9QBV7"/>
<accession>A0A1J9QBV7</accession>
<sequence>MVPDVFPLPGVVHGNRIIATIIETRAKAGANTEPWVSVPVDDNDISAGYRDITFQQLNNAANHAAHWLSQALPTTSEPFQHFAYAGPKDLRYPCLAVAAAKLQKVMVLPSPLLTPEAQLRVLEKTNCKLHLQPLEMAGSVSNILQDAPHVEQITVPGIEEFFQDDEADPVVYSKTWDEGKEDPWLVFHTSGTTGHPKPVTYSQQMMASTDTAASLPDFKPSQIHQWAKTRCYTPLPALHFIGMYVTLGLTTSLHTTVVVGPPIPPTPKPVIDIIHYGKVAGVLLNPALIDALCLSSDGLQALRALKYVHYVGASLSAKSGNMIAPYTNLVTCIGSTEAGGYYNILHNNKDLWEYVSFQRDIGSEFHHRMDGIHELVFVRRPKLRLQLIFQLYPDRQTFETNDLFIEHPQHKGLWKIIGRKDDYIYLAHGDGIHSALLEEEIVAHPSIRAALIGGHGRPVPVLLVELVPEAAEEADDVDALKRSLEPYIEKANLHCHDVVKLSSERLIVAKRDKPFITTVKGNASRLQTLELYEKDIAALFD</sequence>